<dbReference type="Pfam" id="PF01497">
    <property type="entry name" value="Peripla_BP_2"/>
    <property type="match status" value="1"/>
</dbReference>
<feature type="region of interest" description="Disordered" evidence="2">
    <location>
        <begin position="24"/>
        <end position="55"/>
    </location>
</feature>
<dbReference type="PANTHER" id="PTHR30535:SF34">
    <property type="entry name" value="MOLYBDATE-BINDING PROTEIN MOLA"/>
    <property type="match status" value="1"/>
</dbReference>
<dbReference type="InterPro" id="IPR002491">
    <property type="entry name" value="ABC_transptr_periplasmic_BD"/>
</dbReference>
<dbReference type="PROSITE" id="PS51257">
    <property type="entry name" value="PROKAR_LIPOPROTEIN"/>
    <property type="match status" value="1"/>
</dbReference>
<evidence type="ECO:0000313" key="6">
    <source>
        <dbReference type="Proteomes" id="UP000198929"/>
    </source>
</evidence>
<dbReference type="EMBL" id="FOGQ01000001">
    <property type="protein sequence ID" value="SER39702.1"/>
    <property type="molecule type" value="Genomic_DNA"/>
</dbReference>
<accession>A0A1H9NUU7</accession>
<feature type="compositionally biased region" description="Polar residues" evidence="2">
    <location>
        <begin position="38"/>
        <end position="55"/>
    </location>
</feature>
<keyword evidence="3" id="KW-0732">Signal</keyword>
<proteinExistence type="inferred from homology"/>
<gene>
    <name evidence="5" type="ORF">SAMN05661109_00109</name>
</gene>
<keyword evidence="6" id="KW-1185">Reference proteome</keyword>
<dbReference type="Gene3D" id="3.40.50.1980">
    <property type="entry name" value="Nitrogenase molybdenum iron protein domain"/>
    <property type="match status" value="2"/>
</dbReference>
<feature type="chain" id="PRO_5011509049" evidence="3">
    <location>
        <begin position="22"/>
        <end position="391"/>
    </location>
</feature>
<dbReference type="RefSeq" id="WP_231910161.1">
    <property type="nucleotide sequence ID" value="NZ_CP047199.1"/>
</dbReference>
<evidence type="ECO:0000256" key="3">
    <source>
        <dbReference type="SAM" id="SignalP"/>
    </source>
</evidence>
<feature type="domain" description="Fe/B12 periplasmic-binding" evidence="4">
    <location>
        <begin position="73"/>
        <end position="348"/>
    </location>
</feature>
<dbReference type="PANTHER" id="PTHR30535">
    <property type="entry name" value="VITAMIN B12-BINDING PROTEIN"/>
    <property type="match status" value="1"/>
</dbReference>
<evidence type="ECO:0000313" key="5">
    <source>
        <dbReference type="EMBL" id="SER39702.1"/>
    </source>
</evidence>
<organism evidence="5 6">
    <name type="scientific">Corynebacterium cystitidis DSM 20524</name>
    <dbReference type="NCBI Taxonomy" id="1121357"/>
    <lineage>
        <taxon>Bacteria</taxon>
        <taxon>Bacillati</taxon>
        <taxon>Actinomycetota</taxon>
        <taxon>Actinomycetes</taxon>
        <taxon>Mycobacteriales</taxon>
        <taxon>Corynebacteriaceae</taxon>
        <taxon>Corynebacterium</taxon>
    </lineage>
</organism>
<evidence type="ECO:0000256" key="1">
    <source>
        <dbReference type="ARBA" id="ARBA00008814"/>
    </source>
</evidence>
<dbReference type="PROSITE" id="PS50983">
    <property type="entry name" value="FE_B12_PBP"/>
    <property type="match status" value="1"/>
</dbReference>
<dbReference type="AlphaFoldDB" id="A0A1H9NUU7"/>
<evidence type="ECO:0000259" key="4">
    <source>
        <dbReference type="PROSITE" id="PS50983"/>
    </source>
</evidence>
<evidence type="ECO:0000256" key="2">
    <source>
        <dbReference type="SAM" id="MobiDB-lite"/>
    </source>
</evidence>
<name>A0A1H9NUU7_9CORY</name>
<sequence length="391" mass="42530">MVGWKKLVSLCAVAVMVVASACSAPEEPNNEAGDGTAVTESTRSTELSASDAATRTVTDSLGRKVEVPARVESVATQGSGARNVIYAGGLDKIVAVTEIDKGPAIGAPYKYAAREHFADLPVTSPGGPTQTVYEEELIEIAPDVVVTTWTDPAMLDDIQERTGVPVLAVSDPAPDYTSFSKINLDMILLLGELLGTEAQANGLVGQVQQWEEDLADRVADLPEGDRKTAYTGAVSYKGGHGFAGTRAHYMPFDTVRVINVVDETGQNGAFQVDLEKVPEWDPEFIFLNPASMDLVNQDYDANPEFFDNLTAVKEGRVYSQPSFIWHSLNHELAIANAYYVGTVVYPERFADIDMEETVNDIFQAYLGMDYVDLLKQEGLWFQELTLGEDVQ</sequence>
<reference evidence="6" key="1">
    <citation type="submission" date="2016-10" db="EMBL/GenBank/DDBJ databases">
        <authorList>
            <person name="Varghese N."/>
            <person name="Submissions S."/>
        </authorList>
    </citation>
    <scope>NUCLEOTIDE SEQUENCE [LARGE SCALE GENOMIC DNA]</scope>
    <source>
        <strain evidence="6">DSM 20524</strain>
    </source>
</reference>
<dbReference type="SUPFAM" id="SSF53807">
    <property type="entry name" value="Helical backbone' metal receptor"/>
    <property type="match status" value="1"/>
</dbReference>
<comment type="similarity">
    <text evidence="1">Belongs to the bacterial solute-binding protein 8 family.</text>
</comment>
<dbReference type="Proteomes" id="UP000198929">
    <property type="component" value="Unassembled WGS sequence"/>
</dbReference>
<protein>
    <submittedName>
        <fullName evidence="5">Iron complex transport system substrate-binding protein</fullName>
    </submittedName>
</protein>
<feature type="signal peptide" evidence="3">
    <location>
        <begin position="1"/>
        <end position="21"/>
    </location>
</feature>
<dbReference type="STRING" id="1121357.SAMN05661109_00109"/>
<dbReference type="InterPro" id="IPR050902">
    <property type="entry name" value="ABC_Transporter_SBP"/>
</dbReference>